<protein>
    <submittedName>
        <fullName evidence="2">Uncharacterized protein</fullName>
    </submittedName>
</protein>
<dbReference type="HOGENOM" id="CLU_1587801_0_0_1"/>
<feature type="region of interest" description="Disordered" evidence="1">
    <location>
        <begin position="1"/>
        <end position="110"/>
    </location>
</feature>
<feature type="compositionally biased region" description="Low complexity" evidence="1">
    <location>
        <begin position="55"/>
        <end position="68"/>
    </location>
</feature>
<keyword evidence="3" id="KW-1185">Reference proteome</keyword>
<dbReference type="OMA" id="WFNKTFR"/>
<name>M3D8N2_SPHMS</name>
<evidence type="ECO:0000313" key="3">
    <source>
        <dbReference type="Proteomes" id="UP000016931"/>
    </source>
</evidence>
<dbReference type="EMBL" id="KB456262">
    <property type="protein sequence ID" value="EMF14485.1"/>
    <property type="molecule type" value="Genomic_DNA"/>
</dbReference>
<reference evidence="2 3" key="1">
    <citation type="journal article" date="2012" name="PLoS Pathog.">
        <title>Diverse lifestyles and strategies of plant pathogenesis encoded in the genomes of eighteen Dothideomycetes fungi.</title>
        <authorList>
            <person name="Ohm R.A."/>
            <person name="Feau N."/>
            <person name="Henrissat B."/>
            <person name="Schoch C.L."/>
            <person name="Horwitz B.A."/>
            <person name="Barry K.W."/>
            <person name="Condon B.J."/>
            <person name="Copeland A.C."/>
            <person name="Dhillon B."/>
            <person name="Glaser F."/>
            <person name="Hesse C.N."/>
            <person name="Kosti I."/>
            <person name="LaButti K."/>
            <person name="Lindquist E.A."/>
            <person name="Lucas S."/>
            <person name="Salamov A.A."/>
            <person name="Bradshaw R.E."/>
            <person name="Ciuffetti L."/>
            <person name="Hamelin R.C."/>
            <person name="Kema G.H.J."/>
            <person name="Lawrence C."/>
            <person name="Scott J.A."/>
            <person name="Spatafora J.W."/>
            <person name="Turgeon B.G."/>
            <person name="de Wit P.J.G.M."/>
            <person name="Zhong S."/>
            <person name="Goodwin S.B."/>
            <person name="Grigoriev I.V."/>
        </authorList>
    </citation>
    <scope>NUCLEOTIDE SEQUENCE [LARGE SCALE GENOMIC DNA]</scope>
    <source>
        <strain evidence="2 3">SO2202</strain>
    </source>
</reference>
<evidence type="ECO:0000313" key="2">
    <source>
        <dbReference type="EMBL" id="EMF14485.1"/>
    </source>
</evidence>
<feature type="compositionally biased region" description="Basic and acidic residues" evidence="1">
    <location>
        <begin position="11"/>
        <end position="29"/>
    </location>
</feature>
<feature type="compositionally biased region" description="Basic and acidic residues" evidence="1">
    <location>
        <begin position="138"/>
        <end position="148"/>
    </location>
</feature>
<feature type="region of interest" description="Disordered" evidence="1">
    <location>
        <begin position="127"/>
        <end position="148"/>
    </location>
</feature>
<gene>
    <name evidence="2" type="ORF">SEPMUDRAFT_155197</name>
</gene>
<dbReference type="GeneID" id="27904742"/>
<organism evidence="2 3">
    <name type="scientific">Sphaerulina musiva (strain SO2202)</name>
    <name type="common">Poplar stem canker fungus</name>
    <name type="synonym">Septoria musiva</name>
    <dbReference type="NCBI Taxonomy" id="692275"/>
    <lineage>
        <taxon>Eukaryota</taxon>
        <taxon>Fungi</taxon>
        <taxon>Dikarya</taxon>
        <taxon>Ascomycota</taxon>
        <taxon>Pezizomycotina</taxon>
        <taxon>Dothideomycetes</taxon>
        <taxon>Dothideomycetidae</taxon>
        <taxon>Mycosphaerellales</taxon>
        <taxon>Mycosphaerellaceae</taxon>
        <taxon>Sphaerulina</taxon>
    </lineage>
</organism>
<evidence type="ECO:0000256" key="1">
    <source>
        <dbReference type="SAM" id="MobiDB-lite"/>
    </source>
</evidence>
<dbReference type="eggNOG" id="ENOG502R94G">
    <property type="taxonomic scope" value="Eukaryota"/>
</dbReference>
<dbReference type="Proteomes" id="UP000016931">
    <property type="component" value="Unassembled WGS sequence"/>
</dbReference>
<dbReference type="RefSeq" id="XP_016762606.1">
    <property type="nucleotide sequence ID" value="XM_016907605.1"/>
</dbReference>
<dbReference type="STRING" id="692275.M3D8N2"/>
<proteinExistence type="predicted"/>
<dbReference type="AlphaFoldDB" id="M3D8N2"/>
<accession>M3D8N2</accession>
<sequence length="148" mass="15863">MSSPSSSSTPWEDRRGMFQRGKDVHDPARRRPSQGGGGGGVAEAVRRASVTSNNSDPLASPTLSSSSTMEGQRRRSSAASTGLFGNLTQHKRGSEDYATRRGSHAEQMPQYGGLVSGWFNKTFRGITPTTTTATSDAKLAEQRRGVME</sequence>